<keyword evidence="6 7" id="KW-0067">ATP-binding</keyword>
<keyword evidence="3 7" id="KW-0963">Cytoplasm</keyword>
<dbReference type="InterPro" id="IPR005762">
    <property type="entry name" value="MurD"/>
</dbReference>
<dbReference type="InterPro" id="IPR036565">
    <property type="entry name" value="Mur-like_cat_sf"/>
</dbReference>
<keyword evidence="7 8" id="KW-0133">Cell shape</keyword>
<comment type="pathway">
    <text evidence="2 7 8">Cell wall biogenesis; peptidoglycan biosynthesis.</text>
</comment>
<evidence type="ECO:0000256" key="3">
    <source>
        <dbReference type="ARBA" id="ARBA00022490"/>
    </source>
</evidence>
<evidence type="ECO:0000313" key="11">
    <source>
        <dbReference type="EMBL" id="URW76920.1"/>
    </source>
</evidence>
<dbReference type="InterPro" id="IPR004101">
    <property type="entry name" value="Mur_ligase_C"/>
</dbReference>
<keyword evidence="7 8" id="KW-0132">Cell division</keyword>
<feature type="binding site" evidence="7">
    <location>
        <begin position="117"/>
        <end position="123"/>
    </location>
    <ligand>
        <name>ATP</name>
        <dbReference type="ChEBI" id="CHEBI:30616"/>
    </ligand>
</feature>
<dbReference type="Gene3D" id="3.90.190.20">
    <property type="entry name" value="Mur ligase, C-terminal domain"/>
    <property type="match status" value="1"/>
</dbReference>
<proteinExistence type="inferred from homology"/>
<dbReference type="EC" id="6.3.2.9" evidence="7 8"/>
<name>A0ABY4TWY4_9SPHN</name>
<dbReference type="RefSeq" id="WP_250754723.1">
    <property type="nucleotide sequence ID" value="NZ_CP098401.1"/>
</dbReference>
<evidence type="ECO:0000256" key="4">
    <source>
        <dbReference type="ARBA" id="ARBA00022598"/>
    </source>
</evidence>
<dbReference type="Proteomes" id="UP001055580">
    <property type="component" value="Chromosome"/>
</dbReference>
<comment type="subcellular location">
    <subcellularLocation>
        <location evidence="1 7 8">Cytoplasm</location>
    </subcellularLocation>
</comment>
<comment type="catalytic activity">
    <reaction evidence="7 8">
        <text>UDP-N-acetyl-alpha-D-muramoyl-L-alanine + D-glutamate + ATP = UDP-N-acetyl-alpha-D-muramoyl-L-alanyl-D-glutamate + ADP + phosphate + H(+)</text>
        <dbReference type="Rhea" id="RHEA:16429"/>
        <dbReference type="ChEBI" id="CHEBI:15378"/>
        <dbReference type="ChEBI" id="CHEBI:29986"/>
        <dbReference type="ChEBI" id="CHEBI:30616"/>
        <dbReference type="ChEBI" id="CHEBI:43474"/>
        <dbReference type="ChEBI" id="CHEBI:83898"/>
        <dbReference type="ChEBI" id="CHEBI:83900"/>
        <dbReference type="ChEBI" id="CHEBI:456216"/>
        <dbReference type="EC" id="6.3.2.9"/>
    </reaction>
</comment>
<keyword evidence="7 8" id="KW-0961">Cell wall biogenesis/degradation</keyword>
<gene>
    <name evidence="7 11" type="primary">murD</name>
    <name evidence="11" type="ORF">M9980_06930</name>
</gene>
<evidence type="ECO:0000256" key="7">
    <source>
        <dbReference type="HAMAP-Rule" id="MF_00639"/>
    </source>
</evidence>
<reference evidence="11" key="1">
    <citation type="submission" date="2022-05" db="EMBL/GenBank/DDBJ databases">
        <title>Sphingomonas sp. strain RMG20 Genome sequencing and assembly.</title>
        <authorList>
            <person name="Kim I."/>
        </authorList>
    </citation>
    <scope>NUCLEOTIDE SEQUENCE</scope>
    <source>
        <strain evidence="11">RMG20</strain>
    </source>
</reference>
<dbReference type="SUPFAM" id="SSF53623">
    <property type="entry name" value="MurD-like peptide ligases, catalytic domain"/>
    <property type="match status" value="1"/>
</dbReference>
<evidence type="ECO:0000256" key="2">
    <source>
        <dbReference type="ARBA" id="ARBA00004752"/>
    </source>
</evidence>
<dbReference type="Pfam" id="PF02875">
    <property type="entry name" value="Mur_ligase_C"/>
    <property type="match status" value="1"/>
</dbReference>
<evidence type="ECO:0000256" key="8">
    <source>
        <dbReference type="RuleBase" id="RU003664"/>
    </source>
</evidence>
<dbReference type="HAMAP" id="MF_00639">
    <property type="entry name" value="MurD"/>
    <property type="match status" value="1"/>
</dbReference>
<evidence type="ECO:0000256" key="6">
    <source>
        <dbReference type="ARBA" id="ARBA00022840"/>
    </source>
</evidence>
<organism evidence="11 12">
    <name type="scientific">Sphingomonas donggukensis</name>
    <dbReference type="NCBI Taxonomy" id="2949093"/>
    <lineage>
        <taxon>Bacteria</taxon>
        <taxon>Pseudomonadati</taxon>
        <taxon>Pseudomonadota</taxon>
        <taxon>Alphaproteobacteria</taxon>
        <taxon>Sphingomonadales</taxon>
        <taxon>Sphingomonadaceae</taxon>
        <taxon>Sphingomonas</taxon>
    </lineage>
</organism>
<comment type="function">
    <text evidence="7 8">Cell wall formation. Catalyzes the addition of glutamate to the nucleotide precursor UDP-N-acetylmuramoyl-L-alanine (UMA).</text>
</comment>
<dbReference type="Gene3D" id="3.40.50.720">
    <property type="entry name" value="NAD(P)-binding Rossmann-like Domain"/>
    <property type="match status" value="1"/>
</dbReference>
<keyword evidence="5 7" id="KW-0547">Nucleotide-binding</keyword>
<dbReference type="SUPFAM" id="SSF53244">
    <property type="entry name" value="MurD-like peptide ligases, peptide-binding domain"/>
    <property type="match status" value="1"/>
</dbReference>
<feature type="domain" description="Mur ligase central" evidence="10">
    <location>
        <begin position="115"/>
        <end position="236"/>
    </location>
</feature>
<comment type="similarity">
    <text evidence="7">Belongs to the MurCDEF family.</text>
</comment>
<dbReference type="PANTHER" id="PTHR43692">
    <property type="entry name" value="UDP-N-ACETYLMURAMOYLALANINE--D-GLUTAMATE LIGASE"/>
    <property type="match status" value="1"/>
</dbReference>
<keyword evidence="7 8" id="KW-0573">Peptidoglycan synthesis</keyword>
<dbReference type="InterPro" id="IPR036615">
    <property type="entry name" value="Mur_ligase_C_dom_sf"/>
</dbReference>
<dbReference type="Gene3D" id="3.40.1190.10">
    <property type="entry name" value="Mur-like, catalytic domain"/>
    <property type="match status" value="1"/>
</dbReference>
<evidence type="ECO:0000259" key="10">
    <source>
        <dbReference type="Pfam" id="PF08245"/>
    </source>
</evidence>
<evidence type="ECO:0000256" key="5">
    <source>
        <dbReference type="ARBA" id="ARBA00022741"/>
    </source>
</evidence>
<dbReference type="GO" id="GO:0008764">
    <property type="term" value="F:UDP-N-acetylmuramoylalanine-D-glutamate ligase activity"/>
    <property type="evidence" value="ECO:0007669"/>
    <property type="project" value="UniProtKB-EC"/>
</dbReference>
<protein>
    <recommendedName>
        <fullName evidence="7 8">UDP-N-acetylmuramoylalanine--D-glutamate ligase</fullName>
        <ecNumber evidence="7 8">6.3.2.9</ecNumber>
    </recommendedName>
    <alternativeName>
        <fullName evidence="7">D-glutamic acid-adding enzyme</fullName>
    </alternativeName>
    <alternativeName>
        <fullName evidence="7">UDP-N-acetylmuramoyl-L-alanyl-D-glutamate synthetase</fullName>
    </alternativeName>
</protein>
<evidence type="ECO:0000259" key="9">
    <source>
        <dbReference type="Pfam" id="PF02875"/>
    </source>
</evidence>
<feature type="domain" description="Mur ligase C-terminal" evidence="9">
    <location>
        <begin position="297"/>
        <end position="407"/>
    </location>
</feature>
<dbReference type="SUPFAM" id="SSF51984">
    <property type="entry name" value="MurCD N-terminal domain"/>
    <property type="match status" value="1"/>
</dbReference>
<sequence>MITSAAWAGKRYAVLGLARSGAATVRALLAGGAEVLAWDDDKAKGAALSGDALFMDDFSDWQEFEADGLVLSPGVPLNRLPLAEVAREQGTPIIGDMELFAQARAGLPAHRVVGITGTNGKSTTTALIAHICESAGLPTRLGGNIGLPILGQDPLPEGGVYVLELSSYQIDLTHSLDCDVAVLLNITPDHLDRYDGFDAYAASKARLFAMQSAGHAAIVGIGDEASAAVARQVSRSGRAEDVTKIAPGVCLDQSKWPALQGPHNAQNALAAIAACEALGISNAAIDAGLASFPGLPHRMERVATKGGVLYVNDSKATNPTSTAPALAAFDRVHWIVGGQAKTDDLDACRAGFGHVVRAYTIGEAGPMFARLLADDMPVTENETLAEAVRQAAANAAPGDTVLLSPACASFDQFANFEDRGDRFRRAVEALA</sequence>
<dbReference type="NCBIfam" id="TIGR01087">
    <property type="entry name" value="murD"/>
    <property type="match status" value="1"/>
</dbReference>
<keyword evidence="4 7" id="KW-0436">Ligase</keyword>
<keyword evidence="7 8" id="KW-0131">Cell cycle</keyword>
<keyword evidence="12" id="KW-1185">Reference proteome</keyword>
<evidence type="ECO:0000256" key="1">
    <source>
        <dbReference type="ARBA" id="ARBA00004496"/>
    </source>
</evidence>
<dbReference type="InterPro" id="IPR013221">
    <property type="entry name" value="Mur_ligase_cen"/>
</dbReference>
<accession>A0ABY4TWY4</accession>
<dbReference type="PANTHER" id="PTHR43692:SF1">
    <property type="entry name" value="UDP-N-ACETYLMURAMOYLALANINE--D-GLUTAMATE LIGASE"/>
    <property type="match status" value="1"/>
</dbReference>
<dbReference type="EMBL" id="CP098401">
    <property type="protein sequence ID" value="URW76920.1"/>
    <property type="molecule type" value="Genomic_DNA"/>
</dbReference>
<evidence type="ECO:0000313" key="12">
    <source>
        <dbReference type="Proteomes" id="UP001055580"/>
    </source>
</evidence>
<dbReference type="Pfam" id="PF08245">
    <property type="entry name" value="Mur_ligase_M"/>
    <property type="match status" value="1"/>
</dbReference>